<comment type="caution">
    <text evidence="2">The sequence shown here is derived from an EMBL/GenBank/DDBJ whole genome shotgun (WGS) entry which is preliminary data.</text>
</comment>
<evidence type="ECO:0000313" key="2">
    <source>
        <dbReference type="EMBL" id="OAX80600.1"/>
    </source>
</evidence>
<keyword evidence="3" id="KW-1185">Reference proteome</keyword>
<dbReference type="OrthoDB" id="3231004at2759"/>
<reference evidence="2 3" key="1">
    <citation type="submission" date="2015-07" db="EMBL/GenBank/DDBJ databases">
        <title>Emmonsia species relationships and genome sequence.</title>
        <authorList>
            <person name="Cuomo C.A."/>
            <person name="Schwartz I.S."/>
            <person name="Kenyon C."/>
            <person name="de Hoog G.S."/>
            <person name="Govender N.P."/>
            <person name="Botha A."/>
            <person name="Moreno L."/>
            <person name="de Vries M."/>
            <person name="Munoz J.F."/>
            <person name="Stielow J.B."/>
        </authorList>
    </citation>
    <scope>NUCLEOTIDE SEQUENCE [LARGE SCALE GENOMIC DNA]</scope>
    <source>
        <strain evidence="2 3">CBS 136260</strain>
    </source>
</reference>
<dbReference type="AlphaFoldDB" id="A0A1B7NV13"/>
<dbReference type="Proteomes" id="UP000091918">
    <property type="component" value="Unassembled WGS sequence"/>
</dbReference>
<proteinExistence type="predicted"/>
<protein>
    <submittedName>
        <fullName evidence="2">Uncharacterized protein</fullName>
    </submittedName>
</protein>
<gene>
    <name evidence="2" type="ORF">ACJ72_05063</name>
</gene>
<sequence>MTFLAPYTSLMRIGQGQFRYLPGQFPPDNVDGSQKDIGDAVVEPETEAAGDRLQLPLLPTTPEKVKSSNVNQTVTYTAHAIDNLADVVDTLNISSSATINYANSHSNGSASFVKENNISESDINFIVSVKVTNELPIYPTHLEFRPLDGLEPDHFSEVYGDCFIAGFLEGGEFSAIVSIKVQDKNKISRVKMAAEMQLSATKYFQPLSGAVADREKEDIWTDTDLSISVTWSGGGNIKKPKASWDLATIIQAANDFPARVSKYSQRTQAILMSYNSVRSFHEFNVKAARPFVVLDYRLCELYTAELLVIKSPDLYQAKEATDKVRNPVDCDPISLNQAKIDCRKGMTMILEETKILTRKPHLGMVDEHGTVRQLPCGDASELAARLPTYIGSSENGDLNDLNRGASVLDEMNAVNKYASGPSFLPHLGENQGGKLPRVTNTFYSTASSTSPDRQLEYDIHPSRVIENSAVENTDENWGQMKPTRSCISAPGFIAAASLRCIGLVYRTIILQCCFRKTKTVTFRTPTVNSNREEPVRGEQVTVTSGVDNPAEV</sequence>
<accession>A0A1B7NV13</accession>
<evidence type="ECO:0000256" key="1">
    <source>
        <dbReference type="SAM" id="MobiDB-lite"/>
    </source>
</evidence>
<evidence type="ECO:0000313" key="3">
    <source>
        <dbReference type="Proteomes" id="UP000091918"/>
    </source>
</evidence>
<name>A0A1B7NV13_9EURO</name>
<dbReference type="STRING" id="1658172.A0A1B7NV13"/>
<feature type="region of interest" description="Disordered" evidence="1">
    <location>
        <begin position="527"/>
        <end position="552"/>
    </location>
</feature>
<organism evidence="2 3">
    <name type="scientific">Emergomyces africanus</name>
    <dbReference type="NCBI Taxonomy" id="1955775"/>
    <lineage>
        <taxon>Eukaryota</taxon>
        <taxon>Fungi</taxon>
        <taxon>Dikarya</taxon>
        <taxon>Ascomycota</taxon>
        <taxon>Pezizomycotina</taxon>
        <taxon>Eurotiomycetes</taxon>
        <taxon>Eurotiomycetidae</taxon>
        <taxon>Onygenales</taxon>
        <taxon>Ajellomycetaceae</taxon>
        <taxon>Emergomyces</taxon>
    </lineage>
</organism>
<dbReference type="EMBL" id="LGUA01000663">
    <property type="protein sequence ID" value="OAX80600.1"/>
    <property type="molecule type" value="Genomic_DNA"/>
</dbReference>